<keyword evidence="1" id="KW-0472">Membrane</keyword>
<dbReference type="Pfam" id="PF01578">
    <property type="entry name" value="Cytochrom_C_asm"/>
    <property type="match status" value="1"/>
</dbReference>
<dbReference type="GO" id="GO:0017004">
    <property type="term" value="P:cytochrome complex assembly"/>
    <property type="evidence" value="ECO:0007669"/>
    <property type="project" value="InterPro"/>
</dbReference>
<keyword evidence="1" id="KW-0812">Transmembrane</keyword>
<dbReference type="InterPro" id="IPR002541">
    <property type="entry name" value="Cyt_c_assembly"/>
</dbReference>
<name>A0A432YXH5_9GAMM</name>
<feature type="domain" description="Cytochrome c assembly protein" evidence="2">
    <location>
        <begin position="63"/>
        <end position="262"/>
    </location>
</feature>
<evidence type="ECO:0000259" key="2">
    <source>
        <dbReference type="Pfam" id="PF01578"/>
    </source>
</evidence>
<feature type="transmembrane region" description="Helical" evidence="1">
    <location>
        <begin position="122"/>
        <end position="145"/>
    </location>
</feature>
<feature type="transmembrane region" description="Helical" evidence="1">
    <location>
        <begin position="95"/>
        <end position="115"/>
    </location>
</feature>
<keyword evidence="1" id="KW-1133">Transmembrane helix</keyword>
<protein>
    <submittedName>
        <fullName evidence="3">ABC transporter permease</fullName>
    </submittedName>
</protein>
<evidence type="ECO:0000313" key="4">
    <source>
        <dbReference type="Proteomes" id="UP000288361"/>
    </source>
</evidence>
<feature type="transmembrane region" description="Helical" evidence="1">
    <location>
        <begin position="236"/>
        <end position="254"/>
    </location>
</feature>
<evidence type="ECO:0000313" key="3">
    <source>
        <dbReference type="EMBL" id="RUO68034.1"/>
    </source>
</evidence>
<reference evidence="3 4" key="1">
    <citation type="journal article" date="2011" name="Front. Microbiol.">
        <title>Genomic signatures of strain selection and enhancement in Bacillus atrophaeus var. globigii, a historical biowarfare simulant.</title>
        <authorList>
            <person name="Gibbons H.S."/>
            <person name="Broomall S.M."/>
            <person name="McNew L.A."/>
            <person name="Daligault H."/>
            <person name="Chapman C."/>
            <person name="Bruce D."/>
            <person name="Karavis M."/>
            <person name="Krepps M."/>
            <person name="McGregor P.A."/>
            <person name="Hong C."/>
            <person name="Park K.H."/>
            <person name="Akmal A."/>
            <person name="Feldman A."/>
            <person name="Lin J.S."/>
            <person name="Chang W.E."/>
            <person name="Higgs B.W."/>
            <person name="Demirev P."/>
            <person name="Lindquist J."/>
            <person name="Liem A."/>
            <person name="Fochler E."/>
            <person name="Read T.D."/>
            <person name="Tapia R."/>
            <person name="Johnson S."/>
            <person name="Bishop-Lilly K.A."/>
            <person name="Detter C."/>
            <person name="Han C."/>
            <person name="Sozhamannan S."/>
            <person name="Rosenzweig C.N."/>
            <person name="Skowronski E.W."/>
        </authorList>
    </citation>
    <scope>NUCLEOTIDE SEQUENCE [LARGE SCALE GENOMIC DNA]</scope>
    <source>
        <strain evidence="3 4">TPS4-2</strain>
    </source>
</reference>
<dbReference type="AlphaFoldDB" id="A0A432YXH5"/>
<organism evidence="3 4">
    <name type="scientific">Idiomarina piscisalsi</name>
    <dbReference type="NCBI Taxonomy" id="1096243"/>
    <lineage>
        <taxon>Bacteria</taxon>
        <taxon>Pseudomonadati</taxon>
        <taxon>Pseudomonadota</taxon>
        <taxon>Gammaproteobacteria</taxon>
        <taxon>Alteromonadales</taxon>
        <taxon>Idiomarinaceae</taxon>
        <taxon>Idiomarina</taxon>
    </lineage>
</organism>
<feature type="transmembrane region" description="Helical" evidence="1">
    <location>
        <begin position="210"/>
        <end position="230"/>
    </location>
</feature>
<gene>
    <name evidence="3" type="ORF">CWI73_04030</name>
</gene>
<dbReference type="PANTHER" id="PTHR38034:SF1">
    <property type="entry name" value="INNER MEMBRANE PROTEIN YPJD"/>
    <property type="match status" value="1"/>
</dbReference>
<proteinExistence type="predicted"/>
<dbReference type="GO" id="GO:0005886">
    <property type="term" value="C:plasma membrane"/>
    <property type="evidence" value="ECO:0007669"/>
    <property type="project" value="TreeGrafter"/>
</dbReference>
<feature type="transmembrane region" description="Helical" evidence="1">
    <location>
        <begin position="176"/>
        <end position="198"/>
    </location>
</feature>
<dbReference type="EMBL" id="PIQA01000001">
    <property type="protein sequence ID" value="RUO68034.1"/>
    <property type="molecule type" value="Genomic_DNA"/>
</dbReference>
<accession>A0A432YXH5</accession>
<dbReference type="GO" id="GO:0020037">
    <property type="term" value="F:heme binding"/>
    <property type="evidence" value="ECO:0007669"/>
    <property type="project" value="InterPro"/>
</dbReference>
<sequence length="264" mass="29040">MLFILLLISVVGYTASAFIILQTVFNGKAHKPALQIIPAGIAIIAHGWLIVQQLALDDFDHINLSSSLSIVALFVTITSFVRFQRFNNLFLKPVIYLFSALTCVLLVFTPVHLGADISSKHALFIHIALSLIAYGILALATLYAIQTSYLSRILKQRKNHSLLSKLPPLMTIETNFFNLLALGTIALFVALGSGFLFLEDMFAQNQAHKTILTSLAAVIYLIALILHRVSGLRGRIIVLLTLIASTLLTLGYFGSRFVKDFLLG</sequence>
<dbReference type="InterPro" id="IPR052372">
    <property type="entry name" value="YpjD/HemX"/>
</dbReference>
<dbReference type="PANTHER" id="PTHR38034">
    <property type="entry name" value="INNER MEMBRANE PROTEIN YPJD"/>
    <property type="match status" value="1"/>
</dbReference>
<feature type="transmembrane region" description="Helical" evidence="1">
    <location>
        <begin position="63"/>
        <end position="83"/>
    </location>
</feature>
<feature type="transmembrane region" description="Helical" evidence="1">
    <location>
        <begin position="33"/>
        <end position="51"/>
    </location>
</feature>
<comment type="caution">
    <text evidence="3">The sequence shown here is derived from an EMBL/GenBank/DDBJ whole genome shotgun (WGS) entry which is preliminary data.</text>
</comment>
<evidence type="ECO:0000256" key="1">
    <source>
        <dbReference type="SAM" id="Phobius"/>
    </source>
</evidence>
<dbReference type="RefSeq" id="WP_126751791.1">
    <property type="nucleotide sequence ID" value="NZ_JBHUMT010000016.1"/>
</dbReference>
<dbReference type="Proteomes" id="UP000288361">
    <property type="component" value="Unassembled WGS sequence"/>
</dbReference>